<dbReference type="EMBL" id="JBAWTH010000257">
    <property type="protein sequence ID" value="KAL2272287.1"/>
    <property type="molecule type" value="Genomic_DNA"/>
</dbReference>
<keyword evidence="3" id="KW-1185">Reference proteome</keyword>
<evidence type="ECO:0000313" key="2">
    <source>
        <dbReference type="EMBL" id="KAL2272287.1"/>
    </source>
</evidence>
<feature type="region of interest" description="Disordered" evidence="1">
    <location>
        <begin position="97"/>
        <end position="153"/>
    </location>
</feature>
<accession>A0ABR4DPJ6</accession>
<protein>
    <submittedName>
        <fullName evidence="2">Uncharacterized protein</fullName>
    </submittedName>
</protein>
<organism evidence="2 3">
    <name type="scientific">Diaporthe vaccinii</name>
    <dbReference type="NCBI Taxonomy" id="105482"/>
    <lineage>
        <taxon>Eukaryota</taxon>
        <taxon>Fungi</taxon>
        <taxon>Dikarya</taxon>
        <taxon>Ascomycota</taxon>
        <taxon>Pezizomycotina</taxon>
        <taxon>Sordariomycetes</taxon>
        <taxon>Sordariomycetidae</taxon>
        <taxon>Diaporthales</taxon>
        <taxon>Diaporthaceae</taxon>
        <taxon>Diaporthe</taxon>
        <taxon>Diaporthe eres species complex</taxon>
    </lineage>
</organism>
<comment type="caution">
    <text evidence="2">The sequence shown here is derived from an EMBL/GenBank/DDBJ whole genome shotgun (WGS) entry which is preliminary data.</text>
</comment>
<feature type="compositionally biased region" description="Polar residues" evidence="1">
    <location>
        <begin position="1"/>
        <end position="11"/>
    </location>
</feature>
<evidence type="ECO:0000313" key="3">
    <source>
        <dbReference type="Proteomes" id="UP001600888"/>
    </source>
</evidence>
<proteinExistence type="predicted"/>
<reference evidence="2 3" key="1">
    <citation type="submission" date="2024-03" db="EMBL/GenBank/DDBJ databases">
        <title>A high-quality draft genome sequence of Diaporthe vaccinii, a causative agent of upright dieback and viscid rot disease in cranberry plants.</title>
        <authorList>
            <person name="Sarrasin M."/>
            <person name="Lang B.F."/>
            <person name="Burger G."/>
        </authorList>
    </citation>
    <scope>NUCLEOTIDE SEQUENCE [LARGE SCALE GENOMIC DNA]</scope>
    <source>
        <strain evidence="2 3">IS7</strain>
    </source>
</reference>
<feature type="compositionally biased region" description="Low complexity" evidence="1">
    <location>
        <begin position="115"/>
        <end position="140"/>
    </location>
</feature>
<feature type="region of interest" description="Disordered" evidence="1">
    <location>
        <begin position="1"/>
        <end position="46"/>
    </location>
</feature>
<sequence length="153" mass="16365">MSGALGNTNLDSEGGPCGNDERSGDSKGCSGLPGRRPREPQPVERVPSTCFPCIAALLRSGYEGEVQSLLLGRAVSDGGWTDGFGKLCSIWKRHGDGGRVISRRTTPRGSRRSTRSPSPTTPTGRCQQPSRCSSRSSPSRLMIEFRNNDVGEV</sequence>
<evidence type="ECO:0000256" key="1">
    <source>
        <dbReference type="SAM" id="MobiDB-lite"/>
    </source>
</evidence>
<gene>
    <name evidence="2" type="ORF">FJTKL_06978</name>
</gene>
<name>A0ABR4DPJ6_9PEZI</name>
<feature type="compositionally biased region" description="Basic residues" evidence="1">
    <location>
        <begin position="101"/>
        <end position="114"/>
    </location>
</feature>
<dbReference type="Proteomes" id="UP001600888">
    <property type="component" value="Unassembled WGS sequence"/>
</dbReference>